<evidence type="ECO:0000313" key="1">
    <source>
        <dbReference type="EMBL" id="KAJ7358852.1"/>
    </source>
</evidence>
<dbReference type="PANTHER" id="PTHR21228">
    <property type="entry name" value="FAST LEU-RICH DOMAIN-CONTAINING"/>
    <property type="match status" value="1"/>
</dbReference>
<dbReference type="GO" id="GO:0044528">
    <property type="term" value="P:regulation of mitochondrial mRNA stability"/>
    <property type="evidence" value="ECO:0007669"/>
    <property type="project" value="TreeGrafter"/>
</dbReference>
<sequence>MYMCKVKVLANCSSRTLPLFTRNHVPRVSLSQTRILLSSWKRKPSDVVATSQLLLGSTVLKGKVGILVPVIAQAYHTTKPRDPALPGQVQLNQKIISLKTVEDQLKLYKSVECPLNVVNRVSLLYNIAKIVRRNKKQMQVLRQIRNESNVHVLNGAYVKLLDSISADISRCFPRCLANVMWSLGNIKEENHCLLQSCEDKIVSCDMSSFTQPDIFQIVKGCSLLGTKRMKLFLKLEEAILNGGVAISEFKDHDLTLVVVSFAKDGSGSETLFNFFQSEILSRNLMTYDSHQLAGFVWAFAKRRQSCLSELFEQIENEVLRRGASTMQSVPMSMLLSSFAKVGMGSESLFSAFDSELVTRGLQTCDNTGLVQIMWSFAKRGIKAAGVYNVVENEVLQRGMSAFQNHQLVVLLWSFIKAEKCDAELVKIASDEFLQRDVKQLQGDHLSQLVWALGRARIKNSELFDSIEQVITQCRPLKMKSFEIIALMRGYVEAKEGSSELFDYLRCEIIRDIETLSGDEISEVLWCFSEGKVNTPALFSAIEKEIHFRGIESFNTTQLKKIKQCFLTVGEGSEELFELLKNVDIEDEEENAC</sequence>
<reference evidence="1" key="1">
    <citation type="submission" date="2023-01" db="EMBL/GenBank/DDBJ databases">
        <title>Genome assembly of the deep-sea coral Lophelia pertusa.</title>
        <authorList>
            <person name="Herrera S."/>
            <person name="Cordes E."/>
        </authorList>
    </citation>
    <scope>NUCLEOTIDE SEQUENCE</scope>
    <source>
        <strain evidence="1">USNM1676648</strain>
        <tissue evidence="1">Polyp</tissue>
    </source>
</reference>
<dbReference type="Proteomes" id="UP001163046">
    <property type="component" value="Unassembled WGS sequence"/>
</dbReference>
<accession>A0A9W9YMW6</accession>
<organism evidence="1 2">
    <name type="scientific">Desmophyllum pertusum</name>
    <dbReference type="NCBI Taxonomy" id="174260"/>
    <lineage>
        <taxon>Eukaryota</taxon>
        <taxon>Metazoa</taxon>
        <taxon>Cnidaria</taxon>
        <taxon>Anthozoa</taxon>
        <taxon>Hexacorallia</taxon>
        <taxon>Scleractinia</taxon>
        <taxon>Caryophylliina</taxon>
        <taxon>Caryophylliidae</taxon>
        <taxon>Desmophyllum</taxon>
    </lineage>
</organism>
<evidence type="ECO:0000313" key="2">
    <source>
        <dbReference type="Proteomes" id="UP001163046"/>
    </source>
</evidence>
<proteinExistence type="predicted"/>
<protein>
    <submittedName>
        <fullName evidence="1">Uncharacterized protein</fullName>
    </submittedName>
</protein>
<dbReference type="GO" id="GO:0000963">
    <property type="term" value="P:mitochondrial RNA processing"/>
    <property type="evidence" value="ECO:0007669"/>
    <property type="project" value="TreeGrafter"/>
</dbReference>
<dbReference type="EMBL" id="MU827314">
    <property type="protein sequence ID" value="KAJ7358852.1"/>
    <property type="molecule type" value="Genomic_DNA"/>
</dbReference>
<dbReference type="GO" id="GO:0035770">
    <property type="term" value="C:ribonucleoprotein granule"/>
    <property type="evidence" value="ECO:0007669"/>
    <property type="project" value="TreeGrafter"/>
</dbReference>
<dbReference type="PANTHER" id="PTHR21228:SF40">
    <property type="entry name" value="LD45607P"/>
    <property type="match status" value="1"/>
</dbReference>
<dbReference type="GO" id="GO:0005759">
    <property type="term" value="C:mitochondrial matrix"/>
    <property type="evidence" value="ECO:0007669"/>
    <property type="project" value="TreeGrafter"/>
</dbReference>
<dbReference type="AlphaFoldDB" id="A0A9W9YMW6"/>
<dbReference type="OrthoDB" id="5952141at2759"/>
<dbReference type="InterPro" id="IPR050870">
    <property type="entry name" value="FAST_kinase"/>
</dbReference>
<keyword evidence="2" id="KW-1185">Reference proteome</keyword>
<dbReference type="GO" id="GO:0003723">
    <property type="term" value="F:RNA binding"/>
    <property type="evidence" value="ECO:0007669"/>
    <property type="project" value="TreeGrafter"/>
</dbReference>
<comment type="caution">
    <text evidence="1">The sequence shown here is derived from an EMBL/GenBank/DDBJ whole genome shotgun (WGS) entry which is preliminary data.</text>
</comment>
<gene>
    <name evidence="1" type="ORF">OS493_020689</name>
</gene>
<name>A0A9W9YMW6_9CNID</name>